<keyword evidence="2" id="KW-0413">Isomerase</keyword>
<reference evidence="5" key="1">
    <citation type="journal article" date="2019" name="Int. J. Syst. Evol. Microbiol.">
        <title>The Global Catalogue of Microorganisms (GCM) 10K type strain sequencing project: providing services to taxonomists for standard genome sequencing and annotation.</title>
        <authorList>
            <consortium name="The Broad Institute Genomics Platform"/>
            <consortium name="The Broad Institute Genome Sequencing Center for Infectious Disease"/>
            <person name="Wu L."/>
            <person name="Ma J."/>
        </authorList>
    </citation>
    <scope>NUCLEOTIDE SEQUENCE [LARGE SCALE GENOMIC DNA]</scope>
    <source>
        <strain evidence="5">CGMCC 1.12851</strain>
    </source>
</reference>
<evidence type="ECO:0000256" key="2">
    <source>
        <dbReference type="ARBA" id="ARBA00023235"/>
    </source>
</evidence>
<name>A0ABQ1J872_9SPHN</name>
<proteinExistence type="inferred from homology"/>
<organism evidence="4 5">
    <name type="scientific">Blastomonas aquatica</name>
    <dbReference type="NCBI Taxonomy" id="1510276"/>
    <lineage>
        <taxon>Bacteria</taxon>
        <taxon>Pseudomonadati</taxon>
        <taxon>Pseudomonadota</taxon>
        <taxon>Alphaproteobacteria</taxon>
        <taxon>Sphingomonadales</taxon>
        <taxon>Sphingomonadaceae</taxon>
        <taxon>Blastomonas</taxon>
    </lineage>
</organism>
<comment type="caution">
    <text evidence="4">The sequence shown here is derived from an EMBL/GenBank/DDBJ whole genome shotgun (WGS) entry which is preliminary data.</text>
</comment>
<evidence type="ECO:0000313" key="4">
    <source>
        <dbReference type="EMBL" id="GGB59890.1"/>
    </source>
</evidence>
<sequence length="240" mass="25888">MGFHTPAFCVAETLPFMDGEAIVIDKPAGLPVTQPRRGGRSLDDYLTQLRFGFQRSPIAVHRLDQDTSGCLLLARHAKAHKRFGAAFESGEVEKTYLGIVEGDLVDDSGTIDIALGKTSTAQDGWRIVPDAAGKRAVTHWKRIGTAGKMTLVEFRPETGRTHQIRVHALHGLGKPLLGDPFYGKSFPSGLMLHAAGLVLARGEKPPIVAHAPMPKRFADLGFGTQQTVIAEAMVEATGDE</sequence>
<dbReference type="InterPro" id="IPR006145">
    <property type="entry name" value="PsdUridine_synth_RsuA/RluA"/>
</dbReference>
<dbReference type="Gene3D" id="3.30.2350.10">
    <property type="entry name" value="Pseudouridine synthase"/>
    <property type="match status" value="1"/>
</dbReference>
<dbReference type="Pfam" id="PF00849">
    <property type="entry name" value="PseudoU_synth_2"/>
    <property type="match status" value="1"/>
</dbReference>
<dbReference type="RefSeq" id="WP_188513601.1">
    <property type="nucleotide sequence ID" value="NZ_BMGD01000002.1"/>
</dbReference>
<dbReference type="PANTHER" id="PTHR21600">
    <property type="entry name" value="MITOCHONDRIAL RNA PSEUDOURIDINE SYNTHASE"/>
    <property type="match status" value="1"/>
</dbReference>
<accession>A0ABQ1J872</accession>
<dbReference type="PROSITE" id="PS01129">
    <property type="entry name" value="PSI_RLU"/>
    <property type="match status" value="1"/>
</dbReference>
<feature type="domain" description="Pseudouridine synthase RsuA/RluA-like" evidence="3">
    <location>
        <begin position="22"/>
        <end position="169"/>
    </location>
</feature>
<evidence type="ECO:0000313" key="5">
    <source>
        <dbReference type="Proteomes" id="UP000614261"/>
    </source>
</evidence>
<dbReference type="SUPFAM" id="SSF55120">
    <property type="entry name" value="Pseudouridine synthase"/>
    <property type="match status" value="1"/>
</dbReference>
<dbReference type="Proteomes" id="UP000614261">
    <property type="component" value="Unassembled WGS sequence"/>
</dbReference>
<dbReference type="InterPro" id="IPR020103">
    <property type="entry name" value="PsdUridine_synth_cat_dom_sf"/>
</dbReference>
<dbReference type="CDD" id="cd02869">
    <property type="entry name" value="PseudoU_synth_RluA_like"/>
    <property type="match status" value="1"/>
</dbReference>
<dbReference type="PANTHER" id="PTHR21600:SF44">
    <property type="entry name" value="RIBOSOMAL LARGE SUBUNIT PSEUDOURIDINE SYNTHASE D"/>
    <property type="match status" value="1"/>
</dbReference>
<dbReference type="InterPro" id="IPR050188">
    <property type="entry name" value="RluA_PseudoU_synthase"/>
</dbReference>
<dbReference type="EMBL" id="BMGD01000002">
    <property type="protein sequence ID" value="GGB59890.1"/>
    <property type="molecule type" value="Genomic_DNA"/>
</dbReference>
<keyword evidence="5" id="KW-1185">Reference proteome</keyword>
<comment type="similarity">
    <text evidence="1">Belongs to the pseudouridine synthase RluA family.</text>
</comment>
<dbReference type="InterPro" id="IPR006224">
    <property type="entry name" value="PsdUridine_synth_RluA-like_CS"/>
</dbReference>
<gene>
    <name evidence="4" type="ORF">GCM10010833_13400</name>
</gene>
<evidence type="ECO:0000259" key="3">
    <source>
        <dbReference type="Pfam" id="PF00849"/>
    </source>
</evidence>
<protein>
    <submittedName>
        <fullName evidence="4">RNA pseudouridine synthase</fullName>
    </submittedName>
</protein>
<evidence type="ECO:0000256" key="1">
    <source>
        <dbReference type="ARBA" id="ARBA00010876"/>
    </source>
</evidence>